<dbReference type="PANTHER" id="PTHR43711">
    <property type="entry name" value="TWO-COMPONENT HISTIDINE KINASE"/>
    <property type="match status" value="1"/>
</dbReference>
<protein>
    <recommendedName>
        <fullName evidence="2">histidine kinase</fullName>
        <ecNumber evidence="2">2.7.13.3</ecNumber>
    </recommendedName>
</protein>
<dbReference type="PROSITE" id="PS50109">
    <property type="entry name" value="HIS_KIN"/>
    <property type="match status" value="1"/>
</dbReference>
<dbReference type="SUPFAM" id="SSF55874">
    <property type="entry name" value="ATPase domain of HSP90 chaperone/DNA topoisomerase II/histidine kinase"/>
    <property type="match status" value="1"/>
</dbReference>
<dbReference type="InterPro" id="IPR035965">
    <property type="entry name" value="PAS-like_dom_sf"/>
</dbReference>
<dbReference type="Gene3D" id="3.30.450.20">
    <property type="entry name" value="PAS domain"/>
    <property type="match status" value="1"/>
</dbReference>
<comment type="caution">
    <text evidence="7">The sequence shown here is derived from an EMBL/GenBank/DDBJ whole genome shotgun (WGS) entry which is preliminary data.</text>
</comment>
<evidence type="ECO:0000256" key="5">
    <source>
        <dbReference type="ARBA" id="ARBA00023012"/>
    </source>
</evidence>
<dbReference type="EMBL" id="JAASQP010000001">
    <property type="protein sequence ID" value="NIJ24582.1"/>
    <property type="molecule type" value="Genomic_DNA"/>
</dbReference>
<evidence type="ECO:0000313" key="8">
    <source>
        <dbReference type="Proteomes" id="UP000788153"/>
    </source>
</evidence>
<dbReference type="InterPro" id="IPR036097">
    <property type="entry name" value="HisK_dim/P_sf"/>
</dbReference>
<feature type="domain" description="Histidine kinase" evidence="6">
    <location>
        <begin position="241"/>
        <end position="456"/>
    </location>
</feature>
<dbReference type="InterPro" id="IPR004358">
    <property type="entry name" value="Sig_transdc_His_kin-like_C"/>
</dbReference>
<keyword evidence="5" id="KW-0902">Two-component regulatory system</keyword>
<dbReference type="Pfam" id="PF02518">
    <property type="entry name" value="HATPase_c"/>
    <property type="match status" value="1"/>
</dbReference>
<dbReference type="InterPro" id="IPR050736">
    <property type="entry name" value="Sensor_HK_Regulatory"/>
</dbReference>
<dbReference type="SUPFAM" id="SSF55785">
    <property type="entry name" value="PYP-like sensor domain (PAS domain)"/>
    <property type="match status" value="1"/>
</dbReference>
<dbReference type="Gene3D" id="1.10.287.130">
    <property type="match status" value="1"/>
</dbReference>
<organism evidence="7 8">
    <name type="scientific">Sphingomonas japonica</name>
    <dbReference type="NCBI Taxonomy" id="511662"/>
    <lineage>
        <taxon>Bacteria</taxon>
        <taxon>Pseudomonadati</taxon>
        <taxon>Pseudomonadota</taxon>
        <taxon>Alphaproteobacteria</taxon>
        <taxon>Sphingomonadales</taxon>
        <taxon>Sphingomonadaceae</taxon>
        <taxon>Sphingomonas</taxon>
    </lineage>
</organism>
<keyword evidence="3" id="KW-0808">Transferase</keyword>
<evidence type="ECO:0000313" key="7">
    <source>
        <dbReference type="EMBL" id="NIJ24582.1"/>
    </source>
</evidence>
<dbReference type="InterPro" id="IPR036890">
    <property type="entry name" value="HATPase_C_sf"/>
</dbReference>
<dbReference type="GO" id="GO:0016301">
    <property type="term" value="F:kinase activity"/>
    <property type="evidence" value="ECO:0007669"/>
    <property type="project" value="UniProtKB-KW"/>
</dbReference>
<evidence type="ECO:0000256" key="4">
    <source>
        <dbReference type="ARBA" id="ARBA00022777"/>
    </source>
</evidence>
<evidence type="ECO:0000256" key="2">
    <source>
        <dbReference type="ARBA" id="ARBA00012438"/>
    </source>
</evidence>
<dbReference type="EC" id="2.7.13.3" evidence="2"/>
<dbReference type="PANTHER" id="PTHR43711:SF1">
    <property type="entry name" value="HISTIDINE KINASE 1"/>
    <property type="match status" value="1"/>
</dbReference>
<dbReference type="InterPro" id="IPR003594">
    <property type="entry name" value="HATPase_dom"/>
</dbReference>
<proteinExistence type="predicted"/>
<comment type="catalytic activity">
    <reaction evidence="1">
        <text>ATP + protein L-histidine = ADP + protein N-phospho-L-histidine.</text>
        <dbReference type="EC" id="2.7.13.3"/>
    </reaction>
</comment>
<gene>
    <name evidence="7" type="ORF">FHT01_002124</name>
</gene>
<reference evidence="7 8" key="1">
    <citation type="submission" date="2020-03" db="EMBL/GenBank/DDBJ databases">
        <title>Genomic Encyclopedia of Type Strains, Phase IV (KMG-IV): sequencing the most valuable type-strain genomes for metagenomic binning, comparative biology and taxonomic classification.</title>
        <authorList>
            <person name="Goeker M."/>
        </authorList>
    </citation>
    <scope>NUCLEOTIDE SEQUENCE [LARGE SCALE GENOMIC DNA]</scope>
    <source>
        <strain evidence="7 8">DSM 22753</strain>
    </source>
</reference>
<accession>A0ABX0U5P8</accession>
<evidence type="ECO:0000256" key="3">
    <source>
        <dbReference type="ARBA" id="ARBA00022679"/>
    </source>
</evidence>
<keyword evidence="8" id="KW-1185">Reference proteome</keyword>
<dbReference type="InterPro" id="IPR005467">
    <property type="entry name" value="His_kinase_dom"/>
</dbReference>
<dbReference type="SMART" id="SM00387">
    <property type="entry name" value="HATPase_c"/>
    <property type="match status" value="1"/>
</dbReference>
<dbReference type="Gene3D" id="3.30.565.10">
    <property type="entry name" value="Histidine kinase-like ATPase, C-terminal domain"/>
    <property type="match status" value="1"/>
</dbReference>
<sequence length="456" mass="48527">MNAPDHLQPIATASIDMVGRLVAADPRIAELNDHAGGTIGDTCALPQLAEIARLASRLGIIVSRAIVVADGEEDLELWVRAEPGDSGVRLEVTGWRQRSPWRQVGDVASRERDHFRSDADFLWETDAALRITALASEAGARFGFDATALAGQPITRLFALAEAGDGELPLLRAVSGQGRFDDQLAEIRGTGQHVTLSASPRIDPAGRFAGLVGAATRLPAPEPAPRRSNSTAGLPDRFTERLESALRTPLDKIIANADSISAQAEGPLRQDYAEYAVDIANAGRHLLALVEDLVDLDAVERPDFRLDPEPIDLADVARRAAGLLSVRASQKGVRIDRPDFEAVLPARGDFRRALQIVVNLIGNAVRYSPQDAAVMIELAQDGDHAALTVTDEGKGIASEDHARIFDKFGRVDPSEPGGSGLGLYIARRLARAMGGDLTVASAPGQGASFTLRLPAG</sequence>
<evidence type="ECO:0000256" key="1">
    <source>
        <dbReference type="ARBA" id="ARBA00000085"/>
    </source>
</evidence>
<dbReference type="SUPFAM" id="SSF47384">
    <property type="entry name" value="Homodimeric domain of signal transducing histidine kinase"/>
    <property type="match status" value="1"/>
</dbReference>
<name>A0ABX0U5P8_9SPHN</name>
<evidence type="ECO:0000259" key="6">
    <source>
        <dbReference type="PROSITE" id="PS50109"/>
    </source>
</evidence>
<dbReference type="Proteomes" id="UP000788153">
    <property type="component" value="Unassembled WGS sequence"/>
</dbReference>
<dbReference type="RefSeq" id="WP_140046926.1">
    <property type="nucleotide sequence ID" value="NZ_BAAAEV010000001.1"/>
</dbReference>
<dbReference type="PRINTS" id="PR00344">
    <property type="entry name" value="BCTRLSENSOR"/>
</dbReference>
<keyword evidence="4 7" id="KW-0418">Kinase</keyword>